<dbReference type="EMBL" id="QZCE01000002">
    <property type="protein sequence ID" value="NEZ64601.1"/>
    <property type="molecule type" value="Genomic_DNA"/>
</dbReference>
<evidence type="ECO:0000313" key="1">
    <source>
        <dbReference type="EMBL" id="NEZ64601.1"/>
    </source>
</evidence>
<evidence type="ECO:0000313" key="2">
    <source>
        <dbReference type="Proteomes" id="UP000473574"/>
    </source>
</evidence>
<proteinExistence type="predicted"/>
<dbReference type="Proteomes" id="UP000473574">
    <property type="component" value="Unassembled WGS sequence"/>
</dbReference>
<sequence>MDELKITMLGSTGVGKTSLLTAMYEQFATNIGKTDLQLTPDDESSAILQERLIELKSLLDDFEARGGVNATAGEPTDLRSFIFGLGRRGKPPSLQLRFRDYPGGYHLTKATPDKRQFIKDLLDECVAVIVAIDAPALMELRGKWNELINRPQQITDIFRTAYQDIESPRLVIFAPVRCEKYMQTERSSLELVRRIKDEYQGLFDLFGSETLLPNVVAVITPVQTVGSVVFSRIENKARVPYFRFRKIGHDARYSPKDSEQPLRYLLRFLLKLHLTNNRNWGFFNFVRDVFRMDDHLVNAIRELSVGCKSTGGFTVLQGDSWLNL</sequence>
<dbReference type="RefSeq" id="WP_163665004.1">
    <property type="nucleotide sequence ID" value="NZ_QZCE01000002.1"/>
</dbReference>
<dbReference type="SUPFAM" id="SSF52540">
    <property type="entry name" value="P-loop containing nucleoside triphosphate hydrolases"/>
    <property type="match status" value="1"/>
</dbReference>
<name>A0A6M0S9B4_9CYAN</name>
<gene>
    <name evidence="1" type="ORF">D0962_17705</name>
</gene>
<reference evidence="1 2" key="1">
    <citation type="journal article" date="2020" name="Microb. Ecol.">
        <title>Ecogenomics of the Marine Benthic Filamentous Cyanobacterium Adonisia.</title>
        <authorList>
            <person name="Walter J.M."/>
            <person name="Coutinho F.H."/>
            <person name="Leomil L."/>
            <person name="Hargreaves P.I."/>
            <person name="Campeao M.E."/>
            <person name="Vieira V.V."/>
            <person name="Silva B.S."/>
            <person name="Fistarol G.O."/>
            <person name="Salomon P.S."/>
            <person name="Sawabe T."/>
            <person name="Mino S."/>
            <person name="Hosokawa M."/>
            <person name="Miyashita H."/>
            <person name="Maruyama F."/>
            <person name="van Verk M.C."/>
            <person name="Dutilh B.E."/>
            <person name="Thompson C.C."/>
            <person name="Thompson F.L."/>
        </authorList>
    </citation>
    <scope>NUCLEOTIDE SEQUENCE [LARGE SCALE GENOMIC DNA]</scope>
    <source>
        <strain evidence="1 2">CCMR0082</strain>
    </source>
</reference>
<protein>
    <submittedName>
        <fullName evidence="1">Uncharacterized protein</fullName>
    </submittedName>
</protein>
<dbReference type="AlphaFoldDB" id="A0A6M0S9B4"/>
<comment type="caution">
    <text evidence="1">The sequence shown here is derived from an EMBL/GenBank/DDBJ whole genome shotgun (WGS) entry which is preliminary data.</text>
</comment>
<dbReference type="InterPro" id="IPR027417">
    <property type="entry name" value="P-loop_NTPase"/>
</dbReference>
<organism evidence="1 2">
    <name type="scientific">Adonisia turfae CCMR0082</name>
    <dbReference type="NCBI Taxonomy" id="2304604"/>
    <lineage>
        <taxon>Bacteria</taxon>
        <taxon>Bacillati</taxon>
        <taxon>Cyanobacteriota</taxon>
        <taxon>Adonisia</taxon>
        <taxon>Adonisia turfae</taxon>
    </lineage>
</organism>
<accession>A0A6M0S9B4</accession>